<comment type="caution">
    <text evidence="1">The sequence shown here is derived from an EMBL/GenBank/DDBJ whole genome shotgun (WGS) entry which is preliminary data.</text>
</comment>
<evidence type="ECO:0000313" key="1">
    <source>
        <dbReference type="EMBL" id="MEM5284644.1"/>
    </source>
</evidence>
<accession>A0ABU9Q5E8</accession>
<sequence length="101" mass="11189">MRDEMLCEEEVRATAKGTLNASLRRADDMSTAVTACPDGVQSPFDRCRTLAKTNAGGALSHADRIYSMPDMAKMLFSMLYQALQRVILRNPYPDWVCAALS</sequence>
<protein>
    <submittedName>
        <fullName evidence="1">Uncharacterized protein</fullName>
    </submittedName>
</protein>
<dbReference type="EMBL" id="JAZHGC010000002">
    <property type="protein sequence ID" value="MEM5284644.1"/>
    <property type="molecule type" value="Genomic_DNA"/>
</dbReference>
<name>A0ABU9Q5E8_9BURK</name>
<proteinExistence type="predicted"/>
<gene>
    <name evidence="1" type="ORF">V4C55_02940</name>
</gene>
<organism evidence="1 2">
    <name type="scientific">Paraburkholderia sabiae</name>
    <dbReference type="NCBI Taxonomy" id="273251"/>
    <lineage>
        <taxon>Bacteria</taxon>
        <taxon>Pseudomonadati</taxon>
        <taxon>Pseudomonadota</taxon>
        <taxon>Betaproteobacteria</taxon>
        <taxon>Burkholderiales</taxon>
        <taxon>Burkholderiaceae</taxon>
        <taxon>Paraburkholderia</taxon>
    </lineage>
</organism>
<keyword evidence="2" id="KW-1185">Reference proteome</keyword>
<evidence type="ECO:0000313" key="2">
    <source>
        <dbReference type="Proteomes" id="UP001494588"/>
    </source>
</evidence>
<dbReference type="Proteomes" id="UP001494588">
    <property type="component" value="Unassembled WGS sequence"/>
</dbReference>
<reference evidence="1 2" key="1">
    <citation type="submission" date="2024-01" db="EMBL/GenBank/DDBJ databases">
        <title>The diversity of rhizobia nodulating Mimosa spp. in eleven states of Brazil covering several biomes is determined by host plant, location, and edaphic factors.</title>
        <authorList>
            <person name="Rouws L."/>
            <person name="Barauna A."/>
            <person name="Beukes C."/>
            <person name="De Faria S.M."/>
            <person name="Gross E."/>
            <person name="Dos Reis Junior F.B."/>
            <person name="Simon M."/>
            <person name="Maluk M."/>
            <person name="Odee D.W."/>
            <person name="Kenicer G."/>
            <person name="Young J.P.W."/>
            <person name="Reis V.M."/>
            <person name="Zilli J."/>
            <person name="James E.K."/>
        </authorList>
    </citation>
    <scope>NUCLEOTIDE SEQUENCE [LARGE SCALE GENOMIC DNA]</scope>
    <source>
        <strain evidence="1 2">JPY77</strain>
    </source>
</reference>
<dbReference type="RefSeq" id="WP_201648799.1">
    <property type="nucleotide sequence ID" value="NZ_CAJHCS010000003.1"/>
</dbReference>